<keyword evidence="2" id="KW-1185">Reference proteome</keyword>
<dbReference type="EMBL" id="JACVVK020000246">
    <property type="protein sequence ID" value="KAK7482375.1"/>
    <property type="molecule type" value="Genomic_DNA"/>
</dbReference>
<organism evidence="1 2">
    <name type="scientific">Batillaria attramentaria</name>
    <dbReference type="NCBI Taxonomy" id="370345"/>
    <lineage>
        <taxon>Eukaryota</taxon>
        <taxon>Metazoa</taxon>
        <taxon>Spiralia</taxon>
        <taxon>Lophotrochozoa</taxon>
        <taxon>Mollusca</taxon>
        <taxon>Gastropoda</taxon>
        <taxon>Caenogastropoda</taxon>
        <taxon>Sorbeoconcha</taxon>
        <taxon>Cerithioidea</taxon>
        <taxon>Batillariidae</taxon>
        <taxon>Batillaria</taxon>
    </lineage>
</organism>
<dbReference type="AlphaFoldDB" id="A0ABD0K4M9"/>
<comment type="caution">
    <text evidence="1">The sequence shown here is derived from an EMBL/GenBank/DDBJ whole genome shotgun (WGS) entry which is preliminary data.</text>
</comment>
<sequence>RDYHQQVKLEHRAGQKVLNYALHSLPPQRKTQSFDVEGRCAVRRSDSTLTQ</sequence>
<dbReference type="Proteomes" id="UP001519460">
    <property type="component" value="Unassembled WGS sequence"/>
</dbReference>
<proteinExistence type="predicted"/>
<reference evidence="1 2" key="1">
    <citation type="journal article" date="2023" name="Sci. Data">
        <title>Genome assembly of the Korean intertidal mud-creeper Batillaria attramentaria.</title>
        <authorList>
            <person name="Patra A.K."/>
            <person name="Ho P.T."/>
            <person name="Jun S."/>
            <person name="Lee S.J."/>
            <person name="Kim Y."/>
            <person name="Won Y.J."/>
        </authorList>
    </citation>
    <scope>NUCLEOTIDE SEQUENCE [LARGE SCALE GENOMIC DNA]</scope>
    <source>
        <strain evidence="1">Wonlab-2016</strain>
    </source>
</reference>
<evidence type="ECO:0000313" key="1">
    <source>
        <dbReference type="EMBL" id="KAK7482375.1"/>
    </source>
</evidence>
<protein>
    <submittedName>
        <fullName evidence="1">Uncharacterized protein</fullName>
    </submittedName>
</protein>
<feature type="non-terminal residue" evidence="1">
    <location>
        <position position="1"/>
    </location>
</feature>
<name>A0ABD0K4M9_9CAEN</name>
<gene>
    <name evidence="1" type="ORF">BaRGS_00026394</name>
</gene>
<evidence type="ECO:0000313" key="2">
    <source>
        <dbReference type="Proteomes" id="UP001519460"/>
    </source>
</evidence>
<accession>A0ABD0K4M9</accession>